<accession>A0A0H4X5L5</accession>
<protein>
    <submittedName>
        <fullName evidence="2">Uncharacterized protein</fullName>
    </submittedName>
</protein>
<feature type="compositionally biased region" description="Basic and acidic residues" evidence="1">
    <location>
        <begin position="1"/>
        <end position="10"/>
    </location>
</feature>
<feature type="region of interest" description="Disordered" evidence="1">
    <location>
        <begin position="1"/>
        <end position="133"/>
    </location>
</feature>
<sequence length="133" mass="14471">MPEKSQAERVKRAKRQGTTLELKPTDVHRAGSDSAHKAKKSGRRAIGKRTFEDRSVSPRRAPGQGLTAKSRKLPEPEPGQSSTSRRKTLPAVAAAAYRKEGRPKKTTGRGDTTPLKAGKAYRRAGARKSSLRA</sequence>
<dbReference type="KEGG" id="mym:A176_007441"/>
<reference evidence="2 3" key="1">
    <citation type="journal article" date="2016" name="PLoS ONE">
        <title>Complete Genome Sequence and Comparative Genomics of a Novel Myxobacterium Myxococcus hansupus.</title>
        <authorList>
            <person name="Sharma G."/>
            <person name="Narwani T."/>
            <person name="Subramanian S."/>
        </authorList>
    </citation>
    <scope>NUCLEOTIDE SEQUENCE [LARGE SCALE GENOMIC DNA]</scope>
    <source>
        <strain evidence="3">mixupus</strain>
    </source>
</reference>
<proteinExistence type="predicted"/>
<organism evidence="2 3">
    <name type="scientific">Pseudomyxococcus hansupus</name>
    <dbReference type="NCBI Taxonomy" id="1297742"/>
    <lineage>
        <taxon>Bacteria</taxon>
        <taxon>Pseudomonadati</taxon>
        <taxon>Myxococcota</taxon>
        <taxon>Myxococcia</taxon>
        <taxon>Myxococcales</taxon>
        <taxon>Cystobacterineae</taxon>
        <taxon>Myxococcaceae</taxon>
        <taxon>Pseudomyxococcus</taxon>
    </lineage>
</organism>
<feature type="compositionally biased region" description="Basic residues" evidence="1">
    <location>
        <begin position="37"/>
        <end position="47"/>
    </location>
</feature>
<gene>
    <name evidence="2" type="ORF">A176_007441</name>
</gene>
<evidence type="ECO:0000256" key="1">
    <source>
        <dbReference type="SAM" id="MobiDB-lite"/>
    </source>
</evidence>
<dbReference type="AlphaFoldDB" id="A0A0H4X5L5"/>
<dbReference type="Proteomes" id="UP000009026">
    <property type="component" value="Chromosome"/>
</dbReference>
<dbReference type="RefSeq" id="WP_002633862.1">
    <property type="nucleotide sequence ID" value="NZ_CP012109.1"/>
</dbReference>
<keyword evidence="3" id="KW-1185">Reference proteome</keyword>
<dbReference type="PATRIC" id="fig|1297742.4.peg.7569"/>
<dbReference type="OrthoDB" id="5523071at2"/>
<dbReference type="EMBL" id="CP012109">
    <property type="protein sequence ID" value="AKQ70529.1"/>
    <property type="molecule type" value="Genomic_DNA"/>
</dbReference>
<feature type="compositionally biased region" description="Basic and acidic residues" evidence="1">
    <location>
        <begin position="23"/>
        <end position="36"/>
    </location>
</feature>
<name>A0A0H4X5L5_9BACT</name>
<feature type="compositionally biased region" description="Basic residues" evidence="1">
    <location>
        <begin position="119"/>
        <end position="133"/>
    </location>
</feature>
<evidence type="ECO:0000313" key="2">
    <source>
        <dbReference type="EMBL" id="AKQ70529.1"/>
    </source>
</evidence>
<evidence type="ECO:0000313" key="3">
    <source>
        <dbReference type="Proteomes" id="UP000009026"/>
    </source>
</evidence>
<dbReference type="eggNOG" id="ENOG50315B3">
    <property type="taxonomic scope" value="Bacteria"/>
</dbReference>